<sequence>MLRPPASTLQPQSGAQALRTLAGQGAGLGVLASLIGLSLGGWVPAHGAAWVDRTGILLVVLAGLITWGAYQSAEVDAATGAGLGRGGRGAGLPWPLILRLGTAGATCFVLEAALRLV</sequence>
<dbReference type="EMBL" id="CP013910">
    <property type="protein sequence ID" value="ALW89418.1"/>
    <property type="molecule type" value="Genomic_DNA"/>
</dbReference>
<proteinExistence type="predicted"/>
<dbReference type="Proteomes" id="UP000060071">
    <property type="component" value="Chromosome"/>
</dbReference>
<evidence type="ECO:0000313" key="2">
    <source>
        <dbReference type="EMBL" id="ALW89418.1"/>
    </source>
</evidence>
<dbReference type="RefSeq" id="WP_062158728.1">
    <property type="nucleotide sequence ID" value="NZ_CP013910.1"/>
</dbReference>
<organism evidence="2 3">
    <name type="scientific">Deinococcus actinosclerus</name>
    <dbReference type="NCBI Taxonomy" id="1768108"/>
    <lineage>
        <taxon>Bacteria</taxon>
        <taxon>Thermotogati</taxon>
        <taxon>Deinococcota</taxon>
        <taxon>Deinococci</taxon>
        <taxon>Deinococcales</taxon>
        <taxon>Deinococcaceae</taxon>
        <taxon>Deinococcus</taxon>
    </lineage>
</organism>
<feature type="transmembrane region" description="Helical" evidence="1">
    <location>
        <begin position="93"/>
        <end position="114"/>
    </location>
</feature>
<name>A0ABM5X6S6_9DEIO</name>
<evidence type="ECO:0000256" key="1">
    <source>
        <dbReference type="SAM" id="Phobius"/>
    </source>
</evidence>
<evidence type="ECO:0000313" key="3">
    <source>
        <dbReference type="Proteomes" id="UP000060071"/>
    </source>
</evidence>
<gene>
    <name evidence="2" type="ORF">AUC44_11360</name>
</gene>
<reference evidence="2 3" key="1">
    <citation type="submission" date="2015-12" db="EMBL/GenBank/DDBJ databases">
        <authorList>
            <person name="Kim M.K."/>
            <person name="Srinivasan S."/>
            <person name="Lee J.-J."/>
            <person name="Kim K."/>
        </authorList>
    </citation>
    <scope>NUCLEOTIDE SEQUENCE [LARGE SCALE GENOMIC DNA]</scope>
    <source>
        <strain evidence="2 3">BM2</strain>
    </source>
</reference>
<accession>A0ABM5X6S6</accession>
<keyword evidence="3" id="KW-1185">Reference proteome</keyword>
<keyword evidence="1" id="KW-0472">Membrane</keyword>
<feature type="transmembrane region" description="Helical" evidence="1">
    <location>
        <begin position="20"/>
        <end position="43"/>
    </location>
</feature>
<keyword evidence="1" id="KW-0812">Transmembrane</keyword>
<protein>
    <submittedName>
        <fullName evidence="2">Uncharacterized protein</fullName>
    </submittedName>
</protein>
<keyword evidence="1" id="KW-1133">Transmembrane helix</keyword>
<feature type="transmembrane region" description="Helical" evidence="1">
    <location>
        <begin position="55"/>
        <end position="73"/>
    </location>
</feature>